<evidence type="ECO:0000256" key="1">
    <source>
        <dbReference type="SAM" id="MobiDB-lite"/>
    </source>
</evidence>
<evidence type="ECO:0000313" key="2">
    <source>
        <dbReference type="EMBL" id="KFO28221.1"/>
    </source>
</evidence>
<gene>
    <name evidence="2" type="ORF">H920_10378</name>
</gene>
<organism evidence="2 3">
    <name type="scientific">Fukomys damarensis</name>
    <name type="common">Damaraland mole rat</name>
    <name type="synonym">Cryptomys damarensis</name>
    <dbReference type="NCBI Taxonomy" id="885580"/>
    <lineage>
        <taxon>Eukaryota</taxon>
        <taxon>Metazoa</taxon>
        <taxon>Chordata</taxon>
        <taxon>Craniata</taxon>
        <taxon>Vertebrata</taxon>
        <taxon>Euteleostomi</taxon>
        <taxon>Mammalia</taxon>
        <taxon>Eutheria</taxon>
        <taxon>Euarchontoglires</taxon>
        <taxon>Glires</taxon>
        <taxon>Rodentia</taxon>
        <taxon>Hystricomorpha</taxon>
        <taxon>Bathyergidae</taxon>
        <taxon>Fukomys</taxon>
    </lineage>
</organism>
<feature type="region of interest" description="Disordered" evidence="1">
    <location>
        <begin position="45"/>
        <end position="66"/>
    </location>
</feature>
<protein>
    <submittedName>
        <fullName evidence="2">Uncharacterized protein</fullName>
    </submittedName>
</protein>
<reference evidence="2 3" key="1">
    <citation type="submission" date="2013-11" db="EMBL/GenBank/DDBJ databases">
        <title>The Damaraland mole rat (Fukomys damarensis) genome and evolution of African mole rats.</title>
        <authorList>
            <person name="Gladyshev V.N."/>
            <person name="Fang X."/>
        </authorList>
    </citation>
    <scope>NUCLEOTIDE SEQUENCE [LARGE SCALE GENOMIC DNA]</scope>
    <source>
        <tissue evidence="2">Liver</tissue>
    </source>
</reference>
<keyword evidence="3" id="KW-1185">Reference proteome</keyword>
<proteinExistence type="predicted"/>
<evidence type="ECO:0000313" key="3">
    <source>
        <dbReference type="Proteomes" id="UP000028990"/>
    </source>
</evidence>
<dbReference type="Proteomes" id="UP000028990">
    <property type="component" value="Unassembled WGS sequence"/>
</dbReference>
<accession>A0A091DZK3</accession>
<sequence length="85" mass="9343">MRPETFLDPGRRLKTTKKPLALGLSLGRTPGAEVTAALYRATFPGPPKITPDRPIPEVPGEGQMVPFNRTVPFCWGPKERPGQFT</sequence>
<name>A0A091DZK3_FUKDA</name>
<dbReference type="EMBL" id="KN122787">
    <property type="protein sequence ID" value="KFO28221.1"/>
    <property type="molecule type" value="Genomic_DNA"/>
</dbReference>
<dbReference type="AlphaFoldDB" id="A0A091DZK3"/>